<evidence type="ECO:0000313" key="4">
    <source>
        <dbReference type="EMBL" id="OMJ89159.1"/>
    </source>
</evidence>
<dbReference type="EMBL" id="MPUH01000132">
    <property type="protein sequence ID" value="OMJ89159.1"/>
    <property type="molecule type" value="Genomic_DNA"/>
</dbReference>
<dbReference type="InterPro" id="IPR000504">
    <property type="entry name" value="RRM_dom"/>
</dbReference>
<dbReference type="OrthoDB" id="312987at2759"/>
<keyword evidence="1" id="KW-0694">RNA-binding</keyword>
<dbReference type="SMART" id="SM00360">
    <property type="entry name" value="RRM"/>
    <property type="match status" value="1"/>
</dbReference>
<evidence type="ECO:0000259" key="3">
    <source>
        <dbReference type="PROSITE" id="PS50102"/>
    </source>
</evidence>
<name>A0A1R2CJF5_9CILI</name>
<protein>
    <recommendedName>
        <fullName evidence="3">RRM domain-containing protein</fullName>
    </recommendedName>
</protein>
<dbReference type="InterPro" id="IPR050441">
    <property type="entry name" value="RBM"/>
</dbReference>
<proteinExistence type="predicted"/>
<dbReference type="AlphaFoldDB" id="A0A1R2CJF5"/>
<dbReference type="InterPro" id="IPR035979">
    <property type="entry name" value="RBD_domain_sf"/>
</dbReference>
<dbReference type="InterPro" id="IPR012677">
    <property type="entry name" value="Nucleotide-bd_a/b_plait_sf"/>
</dbReference>
<feature type="region of interest" description="Disordered" evidence="2">
    <location>
        <begin position="110"/>
        <end position="131"/>
    </location>
</feature>
<gene>
    <name evidence="4" type="ORF">SteCoe_8702</name>
</gene>
<dbReference type="SUPFAM" id="SSF54928">
    <property type="entry name" value="RNA-binding domain, RBD"/>
    <property type="match status" value="1"/>
</dbReference>
<evidence type="ECO:0000313" key="5">
    <source>
        <dbReference type="Proteomes" id="UP000187209"/>
    </source>
</evidence>
<dbReference type="GO" id="GO:0003723">
    <property type="term" value="F:RNA binding"/>
    <property type="evidence" value="ECO:0007669"/>
    <property type="project" value="UniProtKB-UniRule"/>
</dbReference>
<dbReference type="PANTHER" id="PTHR48034">
    <property type="entry name" value="TRANSFORMER-2 SEX-DETERMINING PROTEIN-RELATED"/>
    <property type="match status" value="1"/>
</dbReference>
<sequence>MTENNLYISNLSYSTKDDNLRERFEKFGTIKHAKMIRDYSANKSRGFGFVTFENFKDVEAAKISLDNTEIDDRKIRIEKARRSGERNSVLGEVKKRKEIVITIRNMIRKERERDKESERDRDRERDRNRKK</sequence>
<dbReference type="Proteomes" id="UP000187209">
    <property type="component" value="Unassembled WGS sequence"/>
</dbReference>
<dbReference type="Gene3D" id="3.30.70.330">
    <property type="match status" value="1"/>
</dbReference>
<accession>A0A1R2CJF5</accession>
<evidence type="ECO:0000256" key="2">
    <source>
        <dbReference type="SAM" id="MobiDB-lite"/>
    </source>
</evidence>
<dbReference type="PROSITE" id="PS50102">
    <property type="entry name" value="RRM"/>
    <property type="match status" value="1"/>
</dbReference>
<reference evidence="4 5" key="1">
    <citation type="submission" date="2016-11" db="EMBL/GenBank/DDBJ databases">
        <title>The macronuclear genome of Stentor coeruleus: a giant cell with tiny introns.</title>
        <authorList>
            <person name="Slabodnick M."/>
            <person name="Ruby J.G."/>
            <person name="Reiff S.B."/>
            <person name="Swart E.C."/>
            <person name="Gosai S."/>
            <person name="Prabakaran S."/>
            <person name="Witkowska E."/>
            <person name="Larue G.E."/>
            <person name="Fisher S."/>
            <person name="Freeman R.M."/>
            <person name="Gunawardena J."/>
            <person name="Chu W."/>
            <person name="Stover N.A."/>
            <person name="Gregory B.D."/>
            <person name="Nowacki M."/>
            <person name="Derisi J."/>
            <person name="Roy S.W."/>
            <person name="Marshall W.F."/>
            <person name="Sood P."/>
        </authorList>
    </citation>
    <scope>NUCLEOTIDE SEQUENCE [LARGE SCALE GENOMIC DNA]</scope>
    <source>
        <strain evidence="4">WM001</strain>
    </source>
</reference>
<dbReference type="Pfam" id="PF00076">
    <property type="entry name" value="RRM_1"/>
    <property type="match status" value="1"/>
</dbReference>
<feature type="domain" description="RRM" evidence="3">
    <location>
        <begin position="4"/>
        <end position="82"/>
    </location>
</feature>
<organism evidence="4 5">
    <name type="scientific">Stentor coeruleus</name>
    <dbReference type="NCBI Taxonomy" id="5963"/>
    <lineage>
        <taxon>Eukaryota</taxon>
        <taxon>Sar</taxon>
        <taxon>Alveolata</taxon>
        <taxon>Ciliophora</taxon>
        <taxon>Postciliodesmatophora</taxon>
        <taxon>Heterotrichea</taxon>
        <taxon>Heterotrichida</taxon>
        <taxon>Stentoridae</taxon>
        <taxon>Stentor</taxon>
    </lineage>
</organism>
<evidence type="ECO:0000256" key="1">
    <source>
        <dbReference type="PROSITE-ProRule" id="PRU00176"/>
    </source>
</evidence>
<comment type="caution">
    <text evidence="4">The sequence shown here is derived from an EMBL/GenBank/DDBJ whole genome shotgun (WGS) entry which is preliminary data.</text>
</comment>
<keyword evidence="5" id="KW-1185">Reference proteome</keyword>